<keyword evidence="1" id="KW-0472">Membrane</keyword>
<dbReference type="Proteomes" id="UP000399692">
    <property type="component" value="Unassembled WGS sequence"/>
</dbReference>
<evidence type="ECO:0000256" key="1">
    <source>
        <dbReference type="SAM" id="Phobius"/>
    </source>
</evidence>
<keyword evidence="1" id="KW-0812">Transmembrane</keyword>
<gene>
    <name evidence="2" type="ORF">PS631_02000</name>
</gene>
<evidence type="ECO:0000313" key="3">
    <source>
        <dbReference type="Proteomes" id="UP000399692"/>
    </source>
</evidence>
<sequence>MPDMTVNDGRVNAGRRWFLQLPTFYIALSLLLFLCSLAFDGVYLSAGRHMPALQILLYGPWGIPFEHYQWFANPLLALAVLSHRRFRRLALVLGLAALYLAASSLGIDRLPDNRSYAFQDLIGFGAGFYLWLAAIALFCAGQAWWCWKARSAAQMPGWRWLDVALIAALGVTVYVATEMPSLRFQVERVLDPPIQPQAF</sequence>
<evidence type="ECO:0000313" key="2">
    <source>
        <dbReference type="EMBL" id="VVM74682.1"/>
    </source>
</evidence>
<keyword evidence="1" id="KW-1133">Transmembrane helix</keyword>
<organism evidence="2 3">
    <name type="scientific">Pseudomonas fluorescens</name>
    <dbReference type="NCBI Taxonomy" id="294"/>
    <lineage>
        <taxon>Bacteria</taxon>
        <taxon>Pseudomonadati</taxon>
        <taxon>Pseudomonadota</taxon>
        <taxon>Gammaproteobacteria</taxon>
        <taxon>Pseudomonadales</taxon>
        <taxon>Pseudomonadaceae</taxon>
        <taxon>Pseudomonas</taxon>
    </lineage>
</organism>
<reference evidence="2 3" key="1">
    <citation type="submission" date="2019-09" db="EMBL/GenBank/DDBJ databases">
        <authorList>
            <person name="Chandra G."/>
            <person name="Truman W A."/>
        </authorList>
    </citation>
    <scope>NUCLEOTIDE SEQUENCE [LARGE SCALE GENOMIC DNA]</scope>
    <source>
        <strain evidence="2">PS631</strain>
    </source>
</reference>
<name>A0A5E6S3E8_PSEFL</name>
<feature type="transmembrane region" description="Helical" evidence="1">
    <location>
        <begin position="89"/>
        <end position="107"/>
    </location>
</feature>
<feature type="transmembrane region" description="Helical" evidence="1">
    <location>
        <begin position="127"/>
        <end position="147"/>
    </location>
</feature>
<feature type="transmembrane region" description="Helical" evidence="1">
    <location>
        <begin position="159"/>
        <end position="177"/>
    </location>
</feature>
<dbReference type="AlphaFoldDB" id="A0A5E6S3E8"/>
<dbReference type="EMBL" id="CABVHF010000004">
    <property type="protein sequence ID" value="VVM74682.1"/>
    <property type="molecule type" value="Genomic_DNA"/>
</dbReference>
<protein>
    <submittedName>
        <fullName evidence="2">Uncharacterized protein</fullName>
    </submittedName>
</protein>
<feature type="transmembrane region" description="Helical" evidence="1">
    <location>
        <begin position="24"/>
        <end position="46"/>
    </location>
</feature>
<accession>A0A5E6S3E8</accession>
<proteinExistence type="predicted"/>